<keyword evidence="1" id="KW-0732">Signal</keyword>
<reference evidence="2 3" key="1">
    <citation type="submission" date="2016-09" db="EMBL/GenBank/DDBJ databases">
        <title>The draft genome of Dichanthelium oligosanthes: A C3 panicoid grass species.</title>
        <authorList>
            <person name="Studer A.J."/>
            <person name="Schnable J.C."/>
            <person name="Brutnell T.P."/>
        </authorList>
    </citation>
    <scope>NUCLEOTIDE SEQUENCE [LARGE SCALE GENOMIC DNA]</scope>
    <source>
        <strain evidence="3">cv. Kellogg 1175</strain>
        <tissue evidence="2">Leaf</tissue>
    </source>
</reference>
<feature type="signal peptide" evidence="1">
    <location>
        <begin position="1"/>
        <end position="23"/>
    </location>
</feature>
<dbReference type="AlphaFoldDB" id="A0A1E5V3M5"/>
<organism evidence="2 3">
    <name type="scientific">Dichanthelium oligosanthes</name>
    <dbReference type="NCBI Taxonomy" id="888268"/>
    <lineage>
        <taxon>Eukaryota</taxon>
        <taxon>Viridiplantae</taxon>
        <taxon>Streptophyta</taxon>
        <taxon>Embryophyta</taxon>
        <taxon>Tracheophyta</taxon>
        <taxon>Spermatophyta</taxon>
        <taxon>Magnoliopsida</taxon>
        <taxon>Liliopsida</taxon>
        <taxon>Poales</taxon>
        <taxon>Poaceae</taxon>
        <taxon>PACMAD clade</taxon>
        <taxon>Panicoideae</taxon>
        <taxon>Panicodae</taxon>
        <taxon>Paniceae</taxon>
        <taxon>Dichantheliinae</taxon>
        <taxon>Dichanthelium</taxon>
    </lineage>
</organism>
<comment type="caution">
    <text evidence="2">The sequence shown here is derived from an EMBL/GenBank/DDBJ whole genome shotgun (WGS) entry which is preliminary data.</text>
</comment>
<dbReference type="STRING" id="888268.A0A1E5V3M5"/>
<feature type="chain" id="PRO_5009187652" description="DUF4220 domain-containing protein" evidence="1">
    <location>
        <begin position="24"/>
        <end position="237"/>
    </location>
</feature>
<evidence type="ECO:0008006" key="4">
    <source>
        <dbReference type="Google" id="ProtNLM"/>
    </source>
</evidence>
<sequence length="237" mass="26699">GGDQRLLQAAILLFVPGILKCFAKPWALKSASINSLVGSSSHAERTAKQNEGEMDPVEEYVKQAKAFVLEQKPLLVGGSKRILRGITFAFLFLYTKIKTAGIVSPREIDKEMGQQKAIALFHKSHREAYSDIDVKITYAIFCCTALFEYVSMAPIAFSISNDDMPVMIKEQSPEMVAQYSLIGYFARNKNHSKMMITELVLQHLKVGWKETIQDAASYRRRNLFTTAYNELLSLIHI</sequence>
<evidence type="ECO:0000313" key="3">
    <source>
        <dbReference type="Proteomes" id="UP000095767"/>
    </source>
</evidence>
<dbReference type="Proteomes" id="UP000095767">
    <property type="component" value="Unassembled WGS sequence"/>
</dbReference>
<dbReference type="EMBL" id="LWDX02052727">
    <property type="protein sequence ID" value="OEL19721.1"/>
    <property type="molecule type" value="Genomic_DNA"/>
</dbReference>
<gene>
    <name evidence="2" type="ORF">BAE44_0019256</name>
</gene>
<protein>
    <recommendedName>
        <fullName evidence="4">DUF4220 domain-containing protein</fullName>
    </recommendedName>
</protein>
<name>A0A1E5V3M5_9POAL</name>
<dbReference type="PANTHER" id="PTHR31325">
    <property type="entry name" value="OS01G0798800 PROTEIN-RELATED"/>
    <property type="match status" value="1"/>
</dbReference>
<feature type="non-terminal residue" evidence="2">
    <location>
        <position position="1"/>
    </location>
</feature>
<proteinExistence type="predicted"/>
<evidence type="ECO:0000256" key="1">
    <source>
        <dbReference type="SAM" id="SignalP"/>
    </source>
</evidence>
<evidence type="ECO:0000313" key="2">
    <source>
        <dbReference type="EMBL" id="OEL19721.1"/>
    </source>
</evidence>
<keyword evidence="3" id="KW-1185">Reference proteome</keyword>
<accession>A0A1E5V3M5</accession>